<feature type="compositionally biased region" description="Basic residues" evidence="1">
    <location>
        <begin position="514"/>
        <end position="524"/>
    </location>
</feature>
<dbReference type="AlphaFoldDB" id="A0A6A5BU23"/>
<dbReference type="GeneID" id="68109774"/>
<comment type="caution">
    <text evidence="3">The sequence shown here is derived from an EMBL/GenBank/DDBJ whole genome shotgun (WGS) entry which is preliminary data.</text>
</comment>
<accession>A0A6A5BU23</accession>
<dbReference type="VEuPathDB" id="AmoebaDB:NfTy_040820"/>
<dbReference type="VEuPathDB" id="AmoebaDB:FDP41_002556"/>
<dbReference type="Gene3D" id="6.10.340.10">
    <property type="match status" value="1"/>
</dbReference>
<evidence type="ECO:0000256" key="1">
    <source>
        <dbReference type="SAM" id="MobiDB-lite"/>
    </source>
</evidence>
<evidence type="ECO:0000256" key="2">
    <source>
        <dbReference type="SAM" id="Phobius"/>
    </source>
</evidence>
<dbReference type="VEuPathDB" id="AmoebaDB:NF0112590"/>
<dbReference type="InterPro" id="IPR029787">
    <property type="entry name" value="Nucleotide_cyclase"/>
</dbReference>
<keyword evidence="4" id="KW-1185">Reference proteome</keyword>
<proteinExistence type="predicted"/>
<feature type="compositionally biased region" description="Low complexity" evidence="1">
    <location>
        <begin position="525"/>
        <end position="544"/>
    </location>
</feature>
<evidence type="ECO:0000313" key="3">
    <source>
        <dbReference type="EMBL" id="KAF0978736.1"/>
    </source>
</evidence>
<dbReference type="SUPFAM" id="SSF55073">
    <property type="entry name" value="Nucleotide cyclase"/>
    <property type="match status" value="1"/>
</dbReference>
<dbReference type="RefSeq" id="XP_044563449.1">
    <property type="nucleotide sequence ID" value="XM_044705763.1"/>
</dbReference>
<gene>
    <name evidence="3" type="ORF">FDP41_002556</name>
</gene>
<keyword evidence="2" id="KW-0812">Transmembrane</keyword>
<feature type="compositionally biased region" description="Polar residues" evidence="1">
    <location>
        <begin position="493"/>
        <end position="512"/>
    </location>
</feature>
<evidence type="ECO:0008006" key="5">
    <source>
        <dbReference type="Google" id="ProtNLM"/>
    </source>
</evidence>
<feature type="region of interest" description="Disordered" evidence="1">
    <location>
        <begin position="1"/>
        <end position="33"/>
    </location>
</feature>
<evidence type="ECO:0000313" key="4">
    <source>
        <dbReference type="Proteomes" id="UP000444721"/>
    </source>
</evidence>
<dbReference type="OrthoDB" id="10256945at2759"/>
<keyword evidence="2" id="KW-1133">Transmembrane helix</keyword>
<dbReference type="EMBL" id="VFQX01000029">
    <property type="protein sequence ID" value="KAF0978736.1"/>
    <property type="molecule type" value="Genomic_DNA"/>
</dbReference>
<reference evidence="3 4" key="1">
    <citation type="journal article" date="2019" name="Sci. Rep.">
        <title>Nanopore sequencing improves the draft genome of the human pathogenic amoeba Naegleria fowleri.</title>
        <authorList>
            <person name="Liechti N."/>
            <person name="Schurch N."/>
            <person name="Bruggmann R."/>
            <person name="Wittwer M."/>
        </authorList>
    </citation>
    <scope>NUCLEOTIDE SEQUENCE [LARGE SCALE GENOMIC DNA]</scope>
    <source>
        <strain evidence="3 4">ATCC 30894</strain>
    </source>
</reference>
<keyword evidence="2" id="KW-0472">Membrane</keyword>
<feature type="transmembrane region" description="Helical" evidence="2">
    <location>
        <begin position="57"/>
        <end position="79"/>
    </location>
</feature>
<protein>
    <recommendedName>
        <fullName evidence="5">Guanylate cyclase domain-containing protein</fullName>
    </recommendedName>
</protein>
<feature type="transmembrane region" description="Helical" evidence="2">
    <location>
        <begin position="399"/>
        <end position="425"/>
    </location>
</feature>
<dbReference type="Proteomes" id="UP000444721">
    <property type="component" value="Unassembled WGS sequence"/>
</dbReference>
<feature type="compositionally biased region" description="Acidic residues" evidence="1">
    <location>
        <begin position="13"/>
        <end position="24"/>
    </location>
</feature>
<sequence>MTLLKRIHPTPTEESESTTNDNDDHENSPYNTLTSEHSLSDASMFTMNMSCIHSIKFCLILLISSLILLRVIVLSATWISSFAPTVFRLSSSERDGEFKSIINYADQTLREVAIANEAVKQQLVGDHFSMYDYQTSERKMYSAYKSGLKYQEGIIISGYVGDPLNYCFGVILWTDTMPATFNITPEIQTVYYCHNSSEYDYCNRGFTPDETMATFDLSVIIDTCDKHPNEQAFTLSYGSIAMPQYVFITILSCVVDKNAKLLSPHNFTYYYAVDLTVTTISNFLKNRTKSIPNSKGFIVETETALLIAIDSDVVITEFAADGSLNRKTTETVNDSGVQSIGNTILSAYQNDWKQIPCNSMIVLTSSSMYIMVERMCTKNYIDWVVVLAMPQWNYVGSTMIAIISSIFGSILIVMFGIVLGVFVSLKIVKPFYHLIQLFENVAQMDLDKIQLKESAFSEVKQLQKHFMSMVQRMKLYRSFIPAHLLSEIENSQNAENGTDNHAQDITDSTGGSSMKHRTTSHRRPSVAGSEKSDSGSSSQSIENSSYHRVESKKKNVNKFSLYMEHRRVTLLEIHLDGLNEWIHAMSPYDTVLLLSDVFDQLNSISRLSGGHISSIENDSITIAFNASSNQSNHEEKASQVSRQLHDKLLSVKYMKWKNHDLVKKKPHLYDAMNFRLALISQECYCGNIGSNDFKNFTIMSSSKSNLASLIEVSKRLDISIVCCEKVNSVCSKLFQTRFVDTKNCVDDTFIVSVTSNQELPPQHSTKVYELGGSLTVSQDEWMYELADQQKKNKWNSYNQACQLYFEKDYRGALEMFQEFYQSNTNDKPAEHMIRLCEQLLHH</sequence>
<organism evidence="3 4">
    <name type="scientific">Naegleria fowleri</name>
    <name type="common">Brain eating amoeba</name>
    <dbReference type="NCBI Taxonomy" id="5763"/>
    <lineage>
        <taxon>Eukaryota</taxon>
        <taxon>Discoba</taxon>
        <taxon>Heterolobosea</taxon>
        <taxon>Tetramitia</taxon>
        <taxon>Eutetramitia</taxon>
        <taxon>Vahlkampfiidae</taxon>
        <taxon>Naegleria</taxon>
    </lineage>
</organism>
<name>A0A6A5BU23_NAEFO</name>
<dbReference type="OMA" id="YLERIMF"/>
<dbReference type="Gene3D" id="3.30.70.1230">
    <property type="entry name" value="Nucleotide cyclase"/>
    <property type="match status" value="1"/>
</dbReference>
<feature type="region of interest" description="Disordered" evidence="1">
    <location>
        <begin position="493"/>
        <end position="549"/>
    </location>
</feature>